<feature type="compositionally biased region" description="Basic residues" evidence="1">
    <location>
        <begin position="1"/>
        <end position="10"/>
    </location>
</feature>
<keyword evidence="4" id="KW-1185">Reference proteome</keyword>
<dbReference type="InParanoid" id="A0A5C3PQ24"/>
<evidence type="ECO:0000313" key="3">
    <source>
        <dbReference type="EMBL" id="TFK88153.1"/>
    </source>
</evidence>
<evidence type="ECO:0000256" key="1">
    <source>
        <dbReference type="SAM" id="MobiDB-lite"/>
    </source>
</evidence>
<proteinExistence type="predicted"/>
<name>A0A5C3PQ24_9APHY</name>
<dbReference type="SMART" id="SM00256">
    <property type="entry name" value="FBOX"/>
    <property type="match status" value="1"/>
</dbReference>
<dbReference type="SUPFAM" id="SSF81383">
    <property type="entry name" value="F-box domain"/>
    <property type="match status" value="1"/>
</dbReference>
<accession>A0A5C3PQ24</accession>
<feature type="domain" description="F-box" evidence="2">
    <location>
        <begin position="33"/>
        <end position="84"/>
    </location>
</feature>
<dbReference type="CDD" id="cd09917">
    <property type="entry name" value="F-box_SF"/>
    <property type="match status" value="1"/>
</dbReference>
<sequence>MEHEHKRRKQSPSTPPAEDAPDTPDDAAAPLHKCYMTLLPLELLAEVLSYLPSPRDILAVARTSKHFCAVLSNNKATDFIWRQARARCQPQPIPDPTPDFTEASYAAFLFDSKTCEVCQKRTKEMYHSFALRACICDRPKCLASWHATALHRVTPQEEVEYPEFVHWLPQLERRNVYDMGVKVRNDDWLQAVDEFKKVHHLGEEAVAAYVKEKQALADLMPAKRDLCNQLIRWGRSYEARRKEVLRQNQAKATLLAESQGWHLRDLLQTPTYSLLHHSRNRSLETVTDEDIDAIRGLLGAEIAAHRERKVYREQEKAQQIRLKQVRSEWDHMHTRELPAHVLPNLQEFRKLSVVKIYEAGPSGSEQHTLRDPFVSSVLAENLEQWREAARAGLAAVLGFPGWKNLSRRRLHPVDRLTARFRCTRCDAAASSGSKKVPEDGGMDFARACEHVCTHLPKKRRNKEKWSADRFVPDQQAVDAIAQVLSLCGTTPEDVDSIRIADELGDRVQCQSCPCIMDVRSVDRHCKRHVDCSFTLANGPVEPPIEHGLAKKLLKVSRNTTPERDQKVFVCRHCTKPHSSTSEPHPPRLMTFNGLISHMKEKHLILLLADEDFYRQKAAGAIDDLA</sequence>
<gene>
    <name evidence="3" type="ORF">K466DRAFT_521342</name>
</gene>
<dbReference type="InterPro" id="IPR001810">
    <property type="entry name" value="F-box_dom"/>
</dbReference>
<protein>
    <recommendedName>
        <fullName evidence="2">F-box domain-containing protein</fullName>
    </recommendedName>
</protein>
<dbReference type="Proteomes" id="UP000308197">
    <property type="component" value="Unassembled WGS sequence"/>
</dbReference>
<organism evidence="3 4">
    <name type="scientific">Polyporus arcularius HHB13444</name>
    <dbReference type="NCBI Taxonomy" id="1314778"/>
    <lineage>
        <taxon>Eukaryota</taxon>
        <taxon>Fungi</taxon>
        <taxon>Dikarya</taxon>
        <taxon>Basidiomycota</taxon>
        <taxon>Agaricomycotina</taxon>
        <taxon>Agaricomycetes</taxon>
        <taxon>Polyporales</taxon>
        <taxon>Polyporaceae</taxon>
        <taxon>Polyporus</taxon>
    </lineage>
</organism>
<reference evidence="3 4" key="1">
    <citation type="journal article" date="2019" name="Nat. Ecol. Evol.">
        <title>Megaphylogeny resolves global patterns of mushroom evolution.</title>
        <authorList>
            <person name="Varga T."/>
            <person name="Krizsan K."/>
            <person name="Foldi C."/>
            <person name="Dima B."/>
            <person name="Sanchez-Garcia M."/>
            <person name="Sanchez-Ramirez S."/>
            <person name="Szollosi G.J."/>
            <person name="Szarkandi J.G."/>
            <person name="Papp V."/>
            <person name="Albert L."/>
            <person name="Andreopoulos W."/>
            <person name="Angelini C."/>
            <person name="Antonin V."/>
            <person name="Barry K.W."/>
            <person name="Bougher N.L."/>
            <person name="Buchanan P."/>
            <person name="Buyck B."/>
            <person name="Bense V."/>
            <person name="Catcheside P."/>
            <person name="Chovatia M."/>
            <person name="Cooper J."/>
            <person name="Damon W."/>
            <person name="Desjardin D."/>
            <person name="Finy P."/>
            <person name="Geml J."/>
            <person name="Haridas S."/>
            <person name="Hughes K."/>
            <person name="Justo A."/>
            <person name="Karasinski D."/>
            <person name="Kautmanova I."/>
            <person name="Kiss B."/>
            <person name="Kocsube S."/>
            <person name="Kotiranta H."/>
            <person name="LaButti K.M."/>
            <person name="Lechner B.E."/>
            <person name="Liimatainen K."/>
            <person name="Lipzen A."/>
            <person name="Lukacs Z."/>
            <person name="Mihaltcheva S."/>
            <person name="Morgado L.N."/>
            <person name="Niskanen T."/>
            <person name="Noordeloos M.E."/>
            <person name="Ohm R.A."/>
            <person name="Ortiz-Santana B."/>
            <person name="Ovrebo C."/>
            <person name="Racz N."/>
            <person name="Riley R."/>
            <person name="Savchenko A."/>
            <person name="Shiryaev A."/>
            <person name="Soop K."/>
            <person name="Spirin V."/>
            <person name="Szebenyi C."/>
            <person name="Tomsovsky M."/>
            <person name="Tulloss R.E."/>
            <person name="Uehling J."/>
            <person name="Grigoriev I.V."/>
            <person name="Vagvolgyi C."/>
            <person name="Papp T."/>
            <person name="Martin F.M."/>
            <person name="Miettinen O."/>
            <person name="Hibbett D.S."/>
            <person name="Nagy L.G."/>
        </authorList>
    </citation>
    <scope>NUCLEOTIDE SEQUENCE [LARGE SCALE GENOMIC DNA]</scope>
    <source>
        <strain evidence="3 4">HHB13444</strain>
    </source>
</reference>
<dbReference type="InterPro" id="IPR036047">
    <property type="entry name" value="F-box-like_dom_sf"/>
</dbReference>
<dbReference type="PROSITE" id="PS50181">
    <property type="entry name" value="FBOX"/>
    <property type="match status" value="1"/>
</dbReference>
<feature type="region of interest" description="Disordered" evidence="1">
    <location>
        <begin position="1"/>
        <end position="26"/>
    </location>
</feature>
<dbReference type="EMBL" id="ML211124">
    <property type="protein sequence ID" value="TFK88153.1"/>
    <property type="molecule type" value="Genomic_DNA"/>
</dbReference>
<evidence type="ECO:0000313" key="4">
    <source>
        <dbReference type="Proteomes" id="UP000308197"/>
    </source>
</evidence>
<evidence type="ECO:0000259" key="2">
    <source>
        <dbReference type="PROSITE" id="PS50181"/>
    </source>
</evidence>
<dbReference type="Pfam" id="PF12937">
    <property type="entry name" value="F-box-like"/>
    <property type="match status" value="1"/>
</dbReference>
<dbReference type="Gene3D" id="1.20.1280.50">
    <property type="match status" value="1"/>
</dbReference>
<dbReference type="AlphaFoldDB" id="A0A5C3PQ24"/>